<proteinExistence type="predicted"/>
<keyword evidence="2" id="KW-1185">Reference proteome</keyword>
<reference evidence="1 2" key="2">
    <citation type="journal article" date="2019" name="G3 (Bethesda)">
        <title>Hybrid Assembly of the Genome of the Entomopathogenic Nematode Steinernema carpocapsae Identifies the X-Chromosome.</title>
        <authorList>
            <person name="Serra L."/>
            <person name="Macchietto M."/>
            <person name="Macias-Munoz A."/>
            <person name="McGill C.J."/>
            <person name="Rodriguez I.M."/>
            <person name="Rodriguez B."/>
            <person name="Murad R."/>
            <person name="Mortazavi A."/>
        </authorList>
    </citation>
    <scope>NUCLEOTIDE SEQUENCE [LARGE SCALE GENOMIC DNA]</scope>
    <source>
        <strain evidence="1 2">ALL</strain>
    </source>
</reference>
<dbReference type="Proteomes" id="UP000298663">
    <property type="component" value="Unassembled WGS sequence"/>
</dbReference>
<evidence type="ECO:0000313" key="1">
    <source>
        <dbReference type="EMBL" id="TKR95413.1"/>
    </source>
</evidence>
<evidence type="ECO:0000313" key="2">
    <source>
        <dbReference type="Proteomes" id="UP000298663"/>
    </source>
</evidence>
<reference evidence="1 2" key="1">
    <citation type="journal article" date="2015" name="Genome Biol.">
        <title>Comparative genomics of Steinernema reveals deeply conserved gene regulatory networks.</title>
        <authorList>
            <person name="Dillman A.R."/>
            <person name="Macchietto M."/>
            <person name="Porter C.F."/>
            <person name="Rogers A."/>
            <person name="Williams B."/>
            <person name="Antoshechkin I."/>
            <person name="Lee M.M."/>
            <person name="Goodwin Z."/>
            <person name="Lu X."/>
            <person name="Lewis E.E."/>
            <person name="Goodrich-Blair H."/>
            <person name="Stock S.P."/>
            <person name="Adams B.J."/>
            <person name="Sternberg P.W."/>
            <person name="Mortazavi A."/>
        </authorList>
    </citation>
    <scope>NUCLEOTIDE SEQUENCE [LARGE SCALE GENOMIC DNA]</scope>
    <source>
        <strain evidence="1 2">ALL</strain>
    </source>
</reference>
<sequence>MIWAKRSPTEPSSQPSLSVCRSEGDWLVGGCSVLSSALANSETSAHDEEGYITQISPRSRRPCQTCQTCRCRSTKAARSMWTSSSRSSCVWAVLTREWALPSRNRTCMRC</sequence>
<organism evidence="1 2">
    <name type="scientific">Steinernema carpocapsae</name>
    <name type="common">Entomopathogenic nematode</name>
    <dbReference type="NCBI Taxonomy" id="34508"/>
    <lineage>
        <taxon>Eukaryota</taxon>
        <taxon>Metazoa</taxon>
        <taxon>Ecdysozoa</taxon>
        <taxon>Nematoda</taxon>
        <taxon>Chromadorea</taxon>
        <taxon>Rhabditida</taxon>
        <taxon>Tylenchina</taxon>
        <taxon>Panagrolaimomorpha</taxon>
        <taxon>Strongyloidoidea</taxon>
        <taxon>Steinernematidae</taxon>
        <taxon>Steinernema</taxon>
    </lineage>
</organism>
<gene>
    <name evidence="1" type="ORF">L596_009587</name>
</gene>
<comment type="caution">
    <text evidence="1">The sequence shown here is derived from an EMBL/GenBank/DDBJ whole genome shotgun (WGS) entry which is preliminary data.</text>
</comment>
<protein>
    <submittedName>
        <fullName evidence="1">Uncharacterized protein</fullName>
    </submittedName>
</protein>
<dbReference type="AlphaFoldDB" id="A0A4U5PGA4"/>
<accession>A0A4U5PGA4</accession>
<dbReference type="EMBL" id="AZBU02000002">
    <property type="protein sequence ID" value="TKR95413.1"/>
    <property type="molecule type" value="Genomic_DNA"/>
</dbReference>
<name>A0A4U5PGA4_STECR</name>